<dbReference type="EMBL" id="MU853230">
    <property type="protein sequence ID" value="KAK4122541.1"/>
    <property type="molecule type" value="Genomic_DNA"/>
</dbReference>
<feature type="region of interest" description="Disordered" evidence="2">
    <location>
        <begin position="2394"/>
        <end position="2419"/>
    </location>
</feature>
<gene>
    <name evidence="3" type="ORF">N657DRAFT_691058</name>
</gene>
<feature type="compositionally biased region" description="Acidic residues" evidence="2">
    <location>
        <begin position="2462"/>
        <end position="2473"/>
    </location>
</feature>
<reference evidence="3" key="1">
    <citation type="journal article" date="2023" name="Mol. Phylogenet. Evol.">
        <title>Genome-scale phylogeny and comparative genomics of the fungal order Sordariales.</title>
        <authorList>
            <person name="Hensen N."/>
            <person name="Bonometti L."/>
            <person name="Westerberg I."/>
            <person name="Brannstrom I.O."/>
            <person name="Guillou S."/>
            <person name="Cros-Aarteil S."/>
            <person name="Calhoun S."/>
            <person name="Haridas S."/>
            <person name="Kuo A."/>
            <person name="Mondo S."/>
            <person name="Pangilinan J."/>
            <person name="Riley R."/>
            <person name="LaButti K."/>
            <person name="Andreopoulos B."/>
            <person name="Lipzen A."/>
            <person name="Chen C."/>
            <person name="Yan M."/>
            <person name="Daum C."/>
            <person name="Ng V."/>
            <person name="Clum A."/>
            <person name="Steindorff A."/>
            <person name="Ohm R.A."/>
            <person name="Martin F."/>
            <person name="Silar P."/>
            <person name="Natvig D.O."/>
            <person name="Lalanne C."/>
            <person name="Gautier V."/>
            <person name="Ament-Velasquez S.L."/>
            <person name="Kruys A."/>
            <person name="Hutchinson M.I."/>
            <person name="Powell A.J."/>
            <person name="Barry K."/>
            <person name="Miller A.N."/>
            <person name="Grigoriev I.V."/>
            <person name="Debuchy R."/>
            <person name="Gladieux P."/>
            <person name="Hiltunen Thoren M."/>
            <person name="Johannesson H."/>
        </authorList>
    </citation>
    <scope>NUCLEOTIDE SEQUENCE</scope>
    <source>
        <strain evidence="3">CBS 731.68</strain>
    </source>
</reference>
<feature type="compositionally biased region" description="Polar residues" evidence="2">
    <location>
        <begin position="2314"/>
        <end position="2331"/>
    </location>
</feature>
<feature type="region of interest" description="Disordered" evidence="2">
    <location>
        <begin position="2261"/>
        <end position="2331"/>
    </location>
</feature>
<feature type="region of interest" description="Disordered" evidence="2">
    <location>
        <begin position="2343"/>
        <end position="2367"/>
    </location>
</feature>
<dbReference type="RefSeq" id="XP_062646312.1">
    <property type="nucleotide sequence ID" value="XM_062797083.1"/>
</dbReference>
<feature type="region of interest" description="Disordered" evidence="2">
    <location>
        <begin position="428"/>
        <end position="451"/>
    </location>
</feature>
<keyword evidence="1" id="KW-0175">Coiled coil</keyword>
<feature type="compositionally biased region" description="Gly residues" evidence="2">
    <location>
        <begin position="436"/>
        <end position="447"/>
    </location>
</feature>
<feature type="compositionally biased region" description="Basic and acidic residues" evidence="2">
    <location>
        <begin position="88"/>
        <end position="101"/>
    </location>
</feature>
<organism evidence="3 4">
    <name type="scientific">Parathielavia appendiculata</name>
    <dbReference type="NCBI Taxonomy" id="2587402"/>
    <lineage>
        <taxon>Eukaryota</taxon>
        <taxon>Fungi</taxon>
        <taxon>Dikarya</taxon>
        <taxon>Ascomycota</taxon>
        <taxon>Pezizomycotina</taxon>
        <taxon>Sordariomycetes</taxon>
        <taxon>Sordariomycetidae</taxon>
        <taxon>Sordariales</taxon>
        <taxon>Chaetomiaceae</taxon>
        <taxon>Parathielavia</taxon>
    </lineage>
</organism>
<dbReference type="Proteomes" id="UP001302602">
    <property type="component" value="Unassembled WGS sequence"/>
</dbReference>
<feature type="coiled-coil region" evidence="1">
    <location>
        <begin position="1894"/>
        <end position="2238"/>
    </location>
</feature>
<dbReference type="PANTHER" id="PTHR23159">
    <property type="entry name" value="CENTROSOMAL PROTEIN 2"/>
    <property type="match status" value="1"/>
</dbReference>
<comment type="caution">
    <text evidence="3">The sequence shown here is derived from an EMBL/GenBank/DDBJ whole genome shotgun (WGS) entry which is preliminary data.</text>
</comment>
<evidence type="ECO:0000313" key="3">
    <source>
        <dbReference type="EMBL" id="KAK4122541.1"/>
    </source>
</evidence>
<proteinExistence type="predicted"/>
<feature type="compositionally biased region" description="Basic and acidic residues" evidence="2">
    <location>
        <begin position="1"/>
        <end position="16"/>
    </location>
</feature>
<reference evidence="3" key="2">
    <citation type="submission" date="2023-05" db="EMBL/GenBank/DDBJ databases">
        <authorList>
            <consortium name="Lawrence Berkeley National Laboratory"/>
            <person name="Steindorff A."/>
            <person name="Hensen N."/>
            <person name="Bonometti L."/>
            <person name="Westerberg I."/>
            <person name="Brannstrom I.O."/>
            <person name="Guillou S."/>
            <person name="Cros-Aarteil S."/>
            <person name="Calhoun S."/>
            <person name="Haridas S."/>
            <person name="Kuo A."/>
            <person name="Mondo S."/>
            <person name="Pangilinan J."/>
            <person name="Riley R."/>
            <person name="Labutti K."/>
            <person name="Andreopoulos B."/>
            <person name="Lipzen A."/>
            <person name="Chen C."/>
            <person name="Yanf M."/>
            <person name="Daum C."/>
            <person name="Ng V."/>
            <person name="Clum A."/>
            <person name="Ohm R."/>
            <person name="Martin F."/>
            <person name="Silar P."/>
            <person name="Natvig D."/>
            <person name="Lalanne C."/>
            <person name="Gautier V."/>
            <person name="Ament-Velasquez S.L."/>
            <person name="Kruys A."/>
            <person name="Hutchinson M.I."/>
            <person name="Powell A.J."/>
            <person name="Barry K."/>
            <person name="Miller A.N."/>
            <person name="Grigoriev I.V."/>
            <person name="Debuchy R."/>
            <person name="Gladieux P."/>
            <person name="Thoren M.H."/>
            <person name="Johannesson H."/>
        </authorList>
    </citation>
    <scope>NUCLEOTIDE SEQUENCE</scope>
    <source>
        <strain evidence="3">CBS 731.68</strain>
    </source>
</reference>
<feature type="region of interest" description="Disordered" evidence="2">
    <location>
        <begin position="303"/>
        <end position="342"/>
    </location>
</feature>
<feature type="compositionally biased region" description="Basic and acidic residues" evidence="2">
    <location>
        <begin position="132"/>
        <end position="161"/>
    </location>
</feature>
<protein>
    <submittedName>
        <fullName evidence="3">Uncharacterized protein</fullName>
    </submittedName>
</protein>
<evidence type="ECO:0000313" key="4">
    <source>
        <dbReference type="Proteomes" id="UP001302602"/>
    </source>
</evidence>
<name>A0AAN6Z247_9PEZI</name>
<dbReference type="GeneID" id="87833851"/>
<feature type="compositionally biased region" description="Low complexity" evidence="2">
    <location>
        <begin position="2275"/>
        <end position="2297"/>
    </location>
</feature>
<feature type="compositionally biased region" description="Basic and acidic residues" evidence="2">
    <location>
        <begin position="2518"/>
        <end position="2535"/>
    </location>
</feature>
<feature type="compositionally biased region" description="Polar residues" evidence="2">
    <location>
        <begin position="324"/>
        <end position="337"/>
    </location>
</feature>
<keyword evidence="4" id="KW-1185">Reference proteome</keyword>
<accession>A0AAN6Z247</accession>
<feature type="region of interest" description="Disordered" evidence="2">
    <location>
        <begin position="1376"/>
        <end position="1398"/>
    </location>
</feature>
<feature type="coiled-coil region" evidence="1">
    <location>
        <begin position="1556"/>
        <end position="1615"/>
    </location>
</feature>
<evidence type="ECO:0000256" key="2">
    <source>
        <dbReference type="SAM" id="MobiDB-lite"/>
    </source>
</evidence>
<evidence type="ECO:0000256" key="1">
    <source>
        <dbReference type="SAM" id="Coils"/>
    </source>
</evidence>
<feature type="region of interest" description="Disordered" evidence="2">
    <location>
        <begin position="1"/>
        <end position="178"/>
    </location>
</feature>
<dbReference type="PANTHER" id="PTHR23159:SF60">
    <property type="entry name" value="SPINDLE ASSEMBLY ABNORMAL PROTEIN 4"/>
    <property type="match status" value="1"/>
</dbReference>
<feature type="coiled-coil region" evidence="1">
    <location>
        <begin position="1223"/>
        <end position="1274"/>
    </location>
</feature>
<feature type="compositionally biased region" description="Acidic residues" evidence="2">
    <location>
        <begin position="2480"/>
        <end position="2492"/>
    </location>
</feature>
<sequence length="2574" mass="281807">MPPIERDAPRELDRPLRHQHSASIDHGRALVPMWDSSDPERAPPPLPLNPQSPGVSRTGTSAAIQTAHAAIAEKARESAALVPHLPKRIADRPDTSPERAALRPNSHRRMQSLQPASVKDISLMIESGAPKSPEKTERPTTPQRKDTRDTFMEPKEDKQERSTIGTPTPGPSLTPIIRPTAVRRPHQSILGENTPPQSATMLALQNMSTQSNNSTPAPKEPETPLANITNGSKALVKAPGSLESLSNQILTLTDIATTLQKEMALLSRRSRDNATDLLSLKEATNSRDEDIRKSLRELITDVKTRSSATRDPYGGPLLLEGRHQTSSPTQLSKSASRPFSLPRIPSPNSFAASFDRESLLSTPSLISDVSGAPSPATVALLEKIIREMGTKEGQETLLHRLTELADKLSGMATAGKVEELTRLVKSSQQQAVVPAAGGGRGGGGGDGGVRDRNWSFDDDDDMSRRGALDFLHVAASASQASRLLPGQEAGDSRSADVLNDDLLKAIRSVKDSVAQGGGLTAEVKALVRELRGEVLGMGREIGRRLDEVAEQNADKPEAVTKAEMTRVVEQGLSEMSQQMNNMLREHRRQSAVTIASRESSIDYKEIYNSVRAALKDTQATKPRTAELRREDVLQAVKDAWEKYKPEIEIQQIGLERDEVLACLQEGLRAYAPRDDRQPGATRDEVFQAVVEGLKHYVPPKVEIPATLSRDEILDAVRECLEEFEFPVAPSAMGAEITREDMLDAVKEGLHSFEFPAPPPPPPAASFDLTRDDVLDAVNEGLQSFDFSSIYSNALVPQSVSKGDVADAVKSGFKSFDLSGDILDAVKEGLDAFDIPANVSQAVMHALQSFDFSAAVVSSIPRPDLSRVDVADAVKEGIECLDLNNSVTIAVKQALKGFDFTSAYSSALVPRSADVPLPQPDLSRVDIANAVKEGLASVDLSKDVTDAVKRALEALDFSGFSSALVARPDLSRLDVVDAVKEGLDTADLSRDVADAVKRVLEAFDFSASTSAVVAQSDLSRVDVLNAVREGLESLDLSAGLGDVVKKELRAFDFSSIQSSALVAQGSDNDEVLRRLLEIKDLLQAEIKAASEEAKQNIAANALGTEQILNATKDGFEKLHQDIQDYADRAKGDFDTEHVVDQVLNSLDSFRDDLADLVTRSSESSKLMLKEEIESLRDAVNGQLVPALPQPSNNNKEILDALHDGLHGLRSEISTRPIAGLTEILDALQEGLGDLRTSINNLRDKPADLTANDEILDALKEGLDTVRSEIDTLREETKNDRALATIDDTTKAVVPAEQALKHDDIKNLEVLITQLGIKVEAMESVPKPAVASLSKEDLAGMEKTLNVVAESVAAMPNREPFEALEESIRKIQETVNDLAAKEAASPPSPPPSGTDPASRDDVEAIETILRNTKARLDDLMDGEQAVRKDHIDNLETVLLEARESVSGIASQLDGISRKEHIEALETLILETRESLGGVATQMDSLSRKEDVALVESLVTQVVAAFDEMKERHEKALEDPEKVTRSDIEAVEAVCLDTKSLIEQMQKVDLVSLPSKEDIEALETRLENLRERLDLHADANVKAFEQRQAETVGVGVTVTEVKAALEELQALMRSKLEDGARGIDSIHTILDALSDNVRKNDSISDDVKEVLDTLKLEFEDSKTGLVGVKIELDEKVQTAADTLLAKLEERMTELMTKYEELQLIQDDRATKSEARDLEMEAAVSGTKAIAEELKSLVDTLGTAVTDSMEKMEEASKTVFERVEDLVNKSDENHADTRAEHQLTREQVQEAIGKVEGLQGQVAEYQPKILETVQEVMLALAQHYEHLRSSTMAIQERVEHPLLPPPPEKYDDTAVIEKLDALVGHTRVADKAFEHLETLDQVHAQVKATAAELATFLAAQTQRIADEHEDREKTLQETTIALERRREEKEQVEALVAALREEEARLKESITVTLPEEQSKITEQFLANLVAEESRLKEATSRLLEEQAQLKETFLANLKEEQARLMETNVALKEEQDQMKEAFLVNLKEEQARLMETNVALKEEQDMLKETFMANLRDEEARLKELNDGLRDEQQALKDTFLTNLREEEALLKEVNAGLREEQERLRETFLASFKEEEQRLREANEALRREQEQIKTTLKEEQERFKVELLANLMEEEARLKESHAALREEQELLRANFLGTLREEEDRVRDSLGSLRAEQENLSRQKTRLTADLSSLDTALRLRREELHDMEARAESLERRILEGVMDHSRVLLMAKTNRAAGLPNSVRDSMSRKRVSSSTHKSAAAAEAGTGAALSGGANNEKPRSAIKMAMSARSKASNSVLNGTPSSSASNRRILSLSQITHNVPAGGMKRSQSVRTAGGPAARGLRKSSWAPAIPAAAGAGAGAGKGYGDLGSGLGSSEDKENVDSMGMDLREGDEDAYNNYNNEREMEEEQQPALSPSVDDIAVLEGDANTAAVSGGNDLPEELADDDNNEEDRFSDLGDEADGFKEEEEDVRRLRRSSHGTTVVTPAADDDEHDDELREEGGWSEHEGGREDDGVDDAASDWTESVVGREGDDVGGMGMEMEGSVPVAAAS</sequence>
<feature type="region of interest" description="Disordered" evidence="2">
    <location>
        <begin position="2454"/>
        <end position="2574"/>
    </location>
</feature>